<evidence type="ECO:0000313" key="2">
    <source>
        <dbReference type="Proteomes" id="UP000275676"/>
    </source>
</evidence>
<reference evidence="1 2" key="1">
    <citation type="submission" date="2018-12" db="EMBL/GenBank/DDBJ databases">
        <authorList>
            <consortium name="Pathogen Informatics"/>
        </authorList>
    </citation>
    <scope>NUCLEOTIDE SEQUENCE [LARGE SCALE GENOMIC DNA]</scope>
    <source>
        <strain evidence="1 2">NCTC10047</strain>
    </source>
</reference>
<gene>
    <name evidence="1" type="ORF">NCTC10047_03827</name>
</gene>
<protein>
    <submittedName>
        <fullName evidence="1">Uncharacterized protein</fullName>
    </submittedName>
</protein>
<proteinExistence type="predicted"/>
<evidence type="ECO:0000313" key="1">
    <source>
        <dbReference type="EMBL" id="VEA77895.1"/>
    </source>
</evidence>
<sequence length="99" mass="11348">MIAFEVFRLFFDTFGDKVIDAARNITRRVLLQTRDDQILLINNTPIVQTLFAVEDLHQGGFPGAVTPHQTDAFVIFDMQLCVIEKRRVAERQPCAMHTD</sequence>
<dbReference type="EMBL" id="LR134156">
    <property type="protein sequence ID" value="VEA77895.1"/>
    <property type="molecule type" value="Genomic_DNA"/>
</dbReference>
<dbReference type="AlphaFoldDB" id="A0A447R6K4"/>
<accession>A0A447R6K4</accession>
<name>A0A447R6K4_SALER</name>
<dbReference type="Proteomes" id="UP000275676">
    <property type="component" value="Chromosome"/>
</dbReference>
<organism evidence="1 2">
    <name type="scientific">Salmonella enterica subsp. arizonae</name>
    <dbReference type="NCBI Taxonomy" id="59203"/>
    <lineage>
        <taxon>Bacteria</taxon>
        <taxon>Pseudomonadati</taxon>
        <taxon>Pseudomonadota</taxon>
        <taxon>Gammaproteobacteria</taxon>
        <taxon>Enterobacterales</taxon>
        <taxon>Enterobacteriaceae</taxon>
        <taxon>Salmonella</taxon>
    </lineage>
</organism>